<keyword evidence="2" id="KW-0472">Membrane</keyword>
<sequence length="411" mass="44767">MGLTSNGFLCLLALLALAICLLVVWLWPRAARTGPIAVLSRIGMLVVTQVCLLTTLLVWANKDFGFYASWSDFLGTASGRQTIDTSGVDGRAVPELIVRGRQPADLRGGRQVSGQVQKVRINGLRSGLGADALVYAPPQYFQPAYARHRFPVIVAITGYPGQQRNLVSKMKLPQHATAEIKAGRMKPAIIVMLRPSVVTGRDTECTDVPGGPHAGTFFSQDVPMAIESHYRTAPAPHGWGLLGNSTGGYCALRLAMLHSDRFSSAVAMSADYDAKQDRQTGDLYGGSPQVKQESDLMYRLTHFTAPPVRVMVTTSRKGEANYRATLRFAKLAKPPMHVTKLIRDSGGHNFETWQAEAPEALRFLGRNLSTDGRRPKPVTQEPTTPWQSSPPTASDLPPSISKVPRTARLAR</sequence>
<keyword evidence="4" id="KW-1185">Reference proteome</keyword>
<reference evidence="3" key="1">
    <citation type="journal article" date="2014" name="Int. J. Syst. Evol. Microbiol.">
        <title>Complete genome sequence of Corynebacterium casei LMG S-19264T (=DSM 44701T), isolated from a smear-ripened cheese.</title>
        <authorList>
            <consortium name="US DOE Joint Genome Institute (JGI-PGF)"/>
            <person name="Walter F."/>
            <person name="Albersmeier A."/>
            <person name="Kalinowski J."/>
            <person name="Ruckert C."/>
        </authorList>
    </citation>
    <scope>NUCLEOTIDE SEQUENCE</scope>
    <source>
        <strain evidence="3">CGMCC 4.7201</strain>
    </source>
</reference>
<dbReference type="RefSeq" id="WP_189132110.1">
    <property type="nucleotide sequence ID" value="NZ_BMMS01000011.1"/>
</dbReference>
<keyword evidence="2" id="KW-0812">Transmembrane</keyword>
<evidence type="ECO:0000313" key="4">
    <source>
        <dbReference type="Proteomes" id="UP000641932"/>
    </source>
</evidence>
<gene>
    <name evidence="3" type="ORF">GCM10012280_29620</name>
</gene>
<evidence type="ECO:0000256" key="1">
    <source>
        <dbReference type="SAM" id="MobiDB-lite"/>
    </source>
</evidence>
<organism evidence="3 4">
    <name type="scientific">Wenjunlia tyrosinilytica</name>
    <dbReference type="NCBI Taxonomy" id="1544741"/>
    <lineage>
        <taxon>Bacteria</taxon>
        <taxon>Bacillati</taxon>
        <taxon>Actinomycetota</taxon>
        <taxon>Actinomycetes</taxon>
        <taxon>Kitasatosporales</taxon>
        <taxon>Streptomycetaceae</taxon>
        <taxon>Wenjunlia</taxon>
    </lineage>
</organism>
<dbReference type="PANTHER" id="PTHR48098">
    <property type="entry name" value="ENTEROCHELIN ESTERASE-RELATED"/>
    <property type="match status" value="1"/>
</dbReference>
<evidence type="ECO:0000256" key="2">
    <source>
        <dbReference type="SAM" id="Phobius"/>
    </source>
</evidence>
<dbReference type="Gene3D" id="3.40.50.1820">
    <property type="entry name" value="alpha/beta hydrolase"/>
    <property type="match status" value="1"/>
</dbReference>
<dbReference type="EMBL" id="BMMS01000011">
    <property type="protein sequence ID" value="GGO88543.1"/>
    <property type="molecule type" value="Genomic_DNA"/>
</dbReference>
<keyword evidence="2" id="KW-1133">Transmembrane helix</keyword>
<dbReference type="InterPro" id="IPR000801">
    <property type="entry name" value="Esterase-like"/>
</dbReference>
<evidence type="ECO:0000313" key="3">
    <source>
        <dbReference type="EMBL" id="GGO88543.1"/>
    </source>
</evidence>
<protein>
    <submittedName>
        <fullName evidence="3">Esterase</fullName>
    </submittedName>
</protein>
<dbReference type="Pfam" id="PF00756">
    <property type="entry name" value="Esterase"/>
    <property type="match status" value="1"/>
</dbReference>
<dbReference type="AlphaFoldDB" id="A0A917ZQ59"/>
<dbReference type="InterPro" id="IPR050583">
    <property type="entry name" value="Mycobacterial_A85_antigen"/>
</dbReference>
<dbReference type="PANTHER" id="PTHR48098:SF1">
    <property type="entry name" value="DIACYLGLYCEROL ACYLTRANSFERASE_MYCOLYLTRANSFERASE AG85A"/>
    <property type="match status" value="1"/>
</dbReference>
<dbReference type="SUPFAM" id="SSF53474">
    <property type="entry name" value="alpha/beta-Hydrolases"/>
    <property type="match status" value="1"/>
</dbReference>
<reference evidence="3" key="2">
    <citation type="submission" date="2020-09" db="EMBL/GenBank/DDBJ databases">
        <authorList>
            <person name="Sun Q."/>
            <person name="Zhou Y."/>
        </authorList>
    </citation>
    <scope>NUCLEOTIDE SEQUENCE</scope>
    <source>
        <strain evidence="3">CGMCC 4.7201</strain>
    </source>
</reference>
<feature type="compositionally biased region" description="Polar residues" evidence="1">
    <location>
        <begin position="380"/>
        <end position="392"/>
    </location>
</feature>
<dbReference type="InterPro" id="IPR029058">
    <property type="entry name" value="AB_hydrolase_fold"/>
</dbReference>
<accession>A0A917ZQ59</accession>
<feature type="transmembrane region" description="Helical" evidence="2">
    <location>
        <begin position="6"/>
        <end position="27"/>
    </location>
</feature>
<name>A0A917ZQ59_9ACTN</name>
<dbReference type="GO" id="GO:0016747">
    <property type="term" value="F:acyltransferase activity, transferring groups other than amino-acyl groups"/>
    <property type="evidence" value="ECO:0007669"/>
    <property type="project" value="TreeGrafter"/>
</dbReference>
<proteinExistence type="predicted"/>
<feature type="region of interest" description="Disordered" evidence="1">
    <location>
        <begin position="367"/>
        <end position="411"/>
    </location>
</feature>
<comment type="caution">
    <text evidence="3">The sequence shown here is derived from an EMBL/GenBank/DDBJ whole genome shotgun (WGS) entry which is preliminary data.</text>
</comment>
<feature type="transmembrane region" description="Helical" evidence="2">
    <location>
        <begin position="39"/>
        <end position="60"/>
    </location>
</feature>
<dbReference type="Proteomes" id="UP000641932">
    <property type="component" value="Unassembled WGS sequence"/>
</dbReference>